<feature type="domain" description="SLH" evidence="2">
    <location>
        <begin position="166"/>
        <end position="225"/>
    </location>
</feature>
<protein>
    <recommendedName>
        <fullName evidence="2">SLH domain-containing protein</fullName>
    </recommendedName>
</protein>
<dbReference type="Proteomes" id="UP001157125">
    <property type="component" value="Unassembled WGS sequence"/>
</dbReference>
<sequence length="399" mass="44573">MQGVDVQRSASRKVAVWAVITTMAVALVTVTPQPSQAATTGFRDVTGSHQFYREISWLTSKGITTGFADKSFRPNWEVSREAFAAFLYRLAGKPSVSLPGSSPFKDVSKSDKFYREIVWLDRKGISRGWSDGTFRPDEPISRSAMAAFLYRFKGSPSYSPPSSSRFKDMRTSSKFYKEVSWLASTGMTTGFADGTFRPYDGTSRAATAAFLFRGYGKSSYKAPTYVPPKVTWKPSEILATARSQVGYREPSFRNNKYNDWIGGSSAWCSVYVSWVFEAAGYPGYVPKEKYFDSSLRFAVLRQQPAVRGRARLERQPLGPGSRRRGAHELACRRRHQPRGHRGPRHEPPEPGSTRATRRTARAPIPTAVSSTGGVRSTTWMRCSTRATTTTPSTRPMPRR</sequence>
<organism evidence="3 4">
    <name type="scientific">Demequina litorisediminis</name>
    <dbReference type="NCBI Taxonomy" id="1849022"/>
    <lineage>
        <taxon>Bacteria</taxon>
        <taxon>Bacillati</taxon>
        <taxon>Actinomycetota</taxon>
        <taxon>Actinomycetes</taxon>
        <taxon>Micrococcales</taxon>
        <taxon>Demequinaceae</taxon>
        <taxon>Demequina</taxon>
    </lineage>
</organism>
<dbReference type="PANTHER" id="PTHR43308:SF5">
    <property type="entry name" value="S-LAYER PROTEIN _ PEPTIDOGLYCAN ENDO-BETA-N-ACETYLGLUCOSAMINIDASE"/>
    <property type="match status" value="1"/>
</dbReference>
<dbReference type="InterPro" id="IPR051465">
    <property type="entry name" value="Cell_Envelope_Struct_Comp"/>
</dbReference>
<feature type="domain" description="SLH" evidence="2">
    <location>
        <begin position="38"/>
        <end position="99"/>
    </location>
</feature>
<evidence type="ECO:0000313" key="3">
    <source>
        <dbReference type="EMBL" id="GMA37734.1"/>
    </source>
</evidence>
<evidence type="ECO:0000256" key="1">
    <source>
        <dbReference type="SAM" id="MobiDB-lite"/>
    </source>
</evidence>
<dbReference type="PROSITE" id="PS51272">
    <property type="entry name" value="SLH"/>
    <property type="match status" value="3"/>
</dbReference>
<dbReference type="InterPro" id="IPR001119">
    <property type="entry name" value="SLH_dom"/>
</dbReference>
<dbReference type="Pfam" id="PF00395">
    <property type="entry name" value="SLH"/>
    <property type="match status" value="3"/>
</dbReference>
<feature type="region of interest" description="Disordered" evidence="1">
    <location>
        <begin position="310"/>
        <end position="399"/>
    </location>
</feature>
<reference evidence="4" key="1">
    <citation type="journal article" date="2019" name="Int. J. Syst. Evol. Microbiol.">
        <title>The Global Catalogue of Microorganisms (GCM) 10K type strain sequencing project: providing services to taxonomists for standard genome sequencing and annotation.</title>
        <authorList>
            <consortium name="The Broad Institute Genomics Platform"/>
            <consortium name="The Broad Institute Genome Sequencing Center for Infectious Disease"/>
            <person name="Wu L."/>
            <person name="Ma J."/>
        </authorList>
    </citation>
    <scope>NUCLEOTIDE SEQUENCE [LARGE SCALE GENOMIC DNA]</scope>
    <source>
        <strain evidence="4">NBRC 112299</strain>
    </source>
</reference>
<comment type="caution">
    <text evidence="3">The sequence shown here is derived from an EMBL/GenBank/DDBJ whole genome shotgun (WGS) entry which is preliminary data.</text>
</comment>
<feature type="compositionally biased region" description="Basic residues" evidence="1">
    <location>
        <begin position="332"/>
        <end position="343"/>
    </location>
</feature>
<dbReference type="EMBL" id="BSUN01000001">
    <property type="protein sequence ID" value="GMA37734.1"/>
    <property type="molecule type" value="Genomic_DNA"/>
</dbReference>
<proteinExistence type="predicted"/>
<accession>A0ABQ6IIL5</accession>
<evidence type="ECO:0000313" key="4">
    <source>
        <dbReference type="Proteomes" id="UP001157125"/>
    </source>
</evidence>
<dbReference type="PANTHER" id="PTHR43308">
    <property type="entry name" value="OUTER MEMBRANE PROTEIN ALPHA-RELATED"/>
    <property type="match status" value="1"/>
</dbReference>
<feature type="compositionally biased region" description="Low complexity" evidence="1">
    <location>
        <begin position="377"/>
        <end position="399"/>
    </location>
</feature>
<gene>
    <name evidence="3" type="ORF">GCM10025876_39380</name>
</gene>
<feature type="domain" description="SLH" evidence="2">
    <location>
        <begin position="100"/>
        <end position="163"/>
    </location>
</feature>
<name>A0ABQ6IIL5_9MICO</name>
<keyword evidence="4" id="KW-1185">Reference proteome</keyword>
<evidence type="ECO:0000259" key="2">
    <source>
        <dbReference type="PROSITE" id="PS51272"/>
    </source>
</evidence>